<dbReference type="InterPro" id="IPR038729">
    <property type="entry name" value="Rad50/SbcC_AAA"/>
</dbReference>
<dbReference type="PANTHER" id="PTHR43581">
    <property type="entry name" value="ATP/GTP PHOSPHATASE"/>
    <property type="match status" value="1"/>
</dbReference>
<dbReference type="Pfam" id="PF13476">
    <property type="entry name" value="AAA_23"/>
    <property type="match status" value="1"/>
</dbReference>
<dbReference type="InterPro" id="IPR027417">
    <property type="entry name" value="P-loop_NTPase"/>
</dbReference>
<dbReference type="Gene3D" id="3.40.50.300">
    <property type="entry name" value="P-loop containing nucleotide triphosphate hydrolases"/>
    <property type="match status" value="2"/>
</dbReference>
<dbReference type="AlphaFoldDB" id="A0A223CWY1"/>
<keyword evidence="3" id="KW-1185">Reference proteome</keyword>
<dbReference type="SMART" id="SM00382">
    <property type="entry name" value="AAA"/>
    <property type="match status" value="1"/>
</dbReference>
<evidence type="ECO:0000259" key="1">
    <source>
        <dbReference type="SMART" id="SM00382"/>
    </source>
</evidence>
<dbReference type="CDD" id="cd00267">
    <property type="entry name" value="ABC_ATPase"/>
    <property type="match status" value="2"/>
</dbReference>
<sequence length="368" mass="41556">MILLKLKSIRIKDVKRLHNTSISFYDKMGDKVRNRTIIVGKNGSGKTTLLEVIYGIAYLLEKGVRGIQDGIQDEEIIDFFSPGATEACFEYPVLDGTNQLLVRTGKAFQAFDKGPAPAVQDDVNIAKGDYVGQDRMPDCLVSRTESGRKFLEKVQIAAAGLEDRTPIGNVLYFPTDRFAKFSGGSGELVNEKPEFRWCYRFNRDQDEWKGSLESFLVWLYFHDLQREKLGYPGSSKFEEFKAMINRFLEGKRITTVNTSFKVEVIESGTNRTYGLEALSSGEKQVILLLGEIYRYISVGSLILIDEPEIHLHPVWQRIFIATLTDLCEKYDAQLILTTQSPEIAKSVMSSEVISLDNLLDESEVSANE</sequence>
<proteinExistence type="predicted"/>
<dbReference type="EMBL" id="CP022657">
    <property type="protein sequence ID" value="ASS73840.1"/>
    <property type="molecule type" value="Genomic_DNA"/>
</dbReference>
<name>A0A223CWY1_9BACL</name>
<gene>
    <name evidence="2" type="ORF">CIG75_01860</name>
</gene>
<accession>A0A223CWY1</accession>
<dbReference type="SUPFAM" id="SSF52540">
    <property type="entry name" value="P-loop containing nucleoside triphosphate hydrolases"/>
    <property type="match status" value="1"/>
</dbReference>
<feature type="domain" description="AAA+ ATPase" evidence="1">
    <location>
        <begin position="32"/>
        <end position="359"/>
    </location>
</feature>
<reference evidence="2 3" key="1">
    <citation type="journal article" date="2015" name="Int. J. Syst. Evol. Microbiol.">
        <title>Tumebacillus algifaecis sp. nov., isolated from decomposing algal scum.</title>
        <authorList>
            <person name="Wu Y.F."/>
            <person name="Zhang B."/>
            <person name="Xing P."/>
            <person name="Wu Q.L."/>
            <person name="Liu S.J."/>
        </authorList>
    </citation>
    <scope>NUCLEOTIDE SEQUENCE [LARGE SCALE GENOMIC DNA]</scope>
    <source>
        <strain evidence="2 3">THMBR28</strain>
    </source>
</reference>
<dbReference type="Proteomes" id="UP000214688">
    <property type="component" value="Chromosome"/>
</dbReference>
<dbReference type="PANTHER" id="PTHR43581:SF2">
    <property type="entry name" value="EXCINUCLEASE ATPASE SUBUNIT"/>
    <property type="match status" value="1"/>
</dbReference>
<evidence type="ECO:0000313" key="2">
    <source>
        <dbReference type="EMBL" id="ASS73840.1"/>
    </source>
</evidence>
<organism evidence="2 3">
    <name type="scientific">Tumebacillus algifaecis</name>
    <dbReference type="NCBI Taxonomy" id="1214604"/>
    <lineage>
        <taxon>Bacteria</taxon>
        <taxon>Bacillati</taxon>
        <taxon>Bacillota</taxon>
        <taxon>Bacilli</taxon>
        <taxon>Bacillales</taxon>
        <taxon>Alicyclobacillaceae</taxon>
        <taxon>Tumebacillus</taxon>
    </lineage>
</organism>
<dbReference type="KEGG" id="tab:CIG75_01860"/>
<dbReference type="Pfam" id="PF13304">
    <property type="entry name" value="AAA_21"/>
    <property type="match status" value="1"/>
</dbReference>
<dbReference type="InterPro" id="IPR003593">
    <property type="entry name" value="AAA+_ATPase"/>
</dbReference>
<dbReference type="GO" id="GO:0016887">
    <property type="term" value="F:ATP hydrolysis activity"/>
    <property type="evidence" value="ECO:0007669"/>
    <property type="project" value="InterPro"/>
</dbReference>
<dbReference type="InterPro" id="IPR003959">
    <property type="entry name" value="ATPase_AAA_core"/>
</dbReference>
<protein>
    <recommendedName>
        <fullName evidence="1">AAA+ ATPase domain-containing protein</fullName>
    </recommendedName>
</protein>
<dbReference type="InterPro" id="IPR051396">
    <property type="entry name" value="Bact_Antivir_Def_Nuclease"/>
</dbReference>
<evidence type="ECO:0000313" key="3">
    <source>
        <dbReference type="Proteomes" id="UP000214688"/>
    </source>
</evidence>
<dbReference type="GO" id="GO:0005524">
    <property type="term" value="F:ATP binding"/>
    <property type="evidence" value="ECO:0007669"/>
    <property type="project" value="InterPro"/>
</dbReference>